<accession>A0A8H5HEF3</accession>
<sequence>MYCAPAVEQFTAARKRSWAQKVLAGRPSLPGYEELFASGTYADTIAPAPNGEQTLLGCSPVQETSIRNNSCVLTPVVTEGPYHHKAGHPIRQNIAELEDGLLLLLDIGVIDVETCKPLPNVLVDIWQANATGYYAGHPVPAPHLVNEQPQVGGKRAGLLSAYPRTNEEETFLRGAWPTDANGVAQFTTIFPGYYTGRATHIHAKVFPTWTVQPNGSFTSDHLVHVGQFFFDDEINLRVDNMHPYTENPIRHTRGRTRNWRDSLNIFEDSHGPEREYDPVFKLDFLGGVISQGLMGYITMYGKSPEAPRPIRFWDTRRRHVRFIRPSAAVAQIVGKNDCPLLSVRHWTRWNRDPRIWARTPTLLYNISIFQYLDSQPGLYWETMALLEQLAKGLTFIGQPVHSTLFPYPIAATIHAARISVVYQANSRAATAGTNAKISWPTYIAGYLVMTWGGTIITHQLLQLPPPMLYSPNPYIIYITTHLILTLLFHLFPFLLSPSVFAFLDTVLFPVDALVRTAAVTGTTAILTSGPPIARPLIASPVTHLIIGALASAGGGLTASTLSTWSPSWSFSTPPVLRAQTLTAFLWGSMDIWGGALVAAVYGSAAGAGAFRGVQQLVRPGVVAVSGTEYVVGMSWLTPLEAKALAAGVLAVCFGLRAYKTHWAAAAAPAMRAKKGPKGKAQ</sequence>
<evidence type="ECO:0008006" key="4">
    <source>
        <dbReference type="Google" id="ProtNLM"/>
    </source>
</evidence>
<reference evidence="2 3" key="1">
    <citation type="journal article" date="2020" name="ISME J.">
        <title>Uncovering the hidden diversity of litter-decomposition mechanisms in mushroom-forming fungi.</title>
        <authorList>
            <person name="Floudas D."/>
            <person name="Bentzer J."/>
            <person name="Ahren D."/>
            <person name="Johansson T."/>
            <person name="Persson P."/>
            <person name="Tunlid A."/>
        </authorList>
    </citation>
    <scope>NUCLEOTIDE SEQUENCE [LARGE SCALE GENOMIC DNA]</scope>
    <source>
        <strain evidence="2 3">CBS 661.87</strain>
    </source>
</reference>
<dbReference type="GO" id="GO:0005506">
    <property type="term" value="F:iron ion binding"/>
    <property type="evidence" value="ECO:0007669"/>
    <property type="project" value="InterPro"/>
</dbReference>
<feature type="transmembrane region" description="Helical" evidence="1">
    <location>
        <begin position="473"/>
        <end position="492"/>
    </location>
</feature>
<proteinExistence type="predicted"/>
<keyword evidence="3" id="KW-1185">Reference proteome</keyword>
<dbReference type="CDD" id="cd03457">
    <property type="entry name" value="intradiol_dioxygenase_like"/>
    <property type="match status" value="1"/>
</dbReference>
<keyword evidence="1" id="KW-0812">Transmembrane</keyword>
<dbReference type="Gene3D" id="2.60.130.10">
    <property type="entry name" value="Aromatic compound dioxygenase"/>
    <property type="match status" value="1"/>
</dbReference>
<dbReference type="InterPro" id="IPR015889">
    <property type="entry name" value="Intradiol_dOase_core"/>
</dbReference>
<protein>
    <recommendedName>
        <fullName evidence="4">Intradiol ring-cleavage dioxygenases domain-containing protein</fullName>
    </recommendedName>
</protein>
<dbReference type="EMBL" id="JAACJP010000010">
    <property type="protein sequence ID" value="KAF5381739.1"/>
    <property type="molecule type" value="Genomic_DNA"/>
</dbReference>
<keyword evidence="1" id="KW-1133">Transmembrane helix</keyword>
<name>A0A8H5HEF3_9AGAR</name>
<organism evidence="2 3">
    <name type="scientific">Tricholomella constricta</name>
    <dbReference type="NCBI Taxonomy" id="117010"/>
    <lineage>
        <taxon>Eukaryota</taxon>
        <taxon>Fungi</taxon>
        <taxon>Dikarya</taxon>
        <taxon>Basidiomycota</taxon>
        <taxon>Agaricomycotina</taxon>
        <taxon>Agaricomycetes</taxon>
        <taxon>Agaricomycetidae</taxon>
        <taxon>Agaricales</taxon>
        <taxon>Tricholomatineae</taxon>
        <taxon>Lyophyllaceae</taxon>
        <taxon>Tricholomella</taxon>
    </lineage>
</organism>
<dbReference type="Proteomes" id="UP000565441">
    <property type="component" value="Unassembled WGS sequence"/>
</dbReference>
<dbReference type="OrthoDB" id="121380at2759"/>
<dbReference type="GO" id="GO:0016702">
    <property type="term" value="F:oxidoreductase activity, acting on single donors with incorporation of molecular oxygen, incorporation of two atoms of oxygen"/>
    <property type="evidence" value="ECO:0007669"/>
    <property type="project" value="InterPro"/>
</dbReference>
<feature type="transmembrane region" description="Helical" evidence="1">
    <location>
        <begin position="512"/>
        <end position="532"/>
    </location>
</feature>
<evidence type="ECO:0000313" key="3">
    <source>
        <dbReference type="Proteomes" id="UP000565441"/>
    </source>
</evidence>
<dbReference type="AlphaFoldDB" id="A0A8H5HEF3"/>
<dbReference type="SUPFAM" id="SSF49482">
    <property type="entry name" value="Aromatic compound dioxygenase"/>
    <property type="match status" value="1"/>
</dbReference>
<gene>
    <name evidence="2" type="ORF">D9615_005392</name>
</gene>
<feature type="transmembrane region" description="Helical" evidence="1">
    <location>
        <begin position="544"/>
        <end position="564"/>
    </location>
</feature>
<dbReference type="PANTHER" id="PTHR34315:SF4">
    <property type="entry name" value="INTRADIOL RING-CLEAVAGE DIOXYGENASES DOMAIN-CONTAINING PROTEIN"/>
    <property type="match status" value="1"/>
</dbReference>
<feature type="transmembrane region" description="Helical" evidence="1">
    <location>
        <begin position="439"/>
        <end position="461"/>
    </location>
</feature>
<comment type="caution">
    <text evidence="2">The sequence shown here is derived from an EMBL/GenBank/DDBJ whole genome shotgun (WGS) entry which is preliminary data.</text>
</comment>
<dbReference type="PANTHER" id="PTHR34315">
    <property type="match status" value="1"/>
</dbReference>
<evidence type="ECO:0000313" key="2">
    <source>
        <dbReference type="EMBL" id="KAF5381739.1"/>
    </source>
</evidence>
<keyword evidence="1" id="KW-0472">Membrane</keyword>
<feature type="transmembrane region" description="Helical" evidence="1">
    <location>
        <begin position="584"/>
        <end position="610"/>
    </location>
</feature>
<evidence type="ECO:0000256" key="1">
    <source>
        <dbReference type="SAM" id="Phobius"/>
    </source>
</evidence>